<feature type="chain" id="PRO_5030555835" description="LysM domain-containing protein" evidence="1">
    <location>
        <begin position="24"/>
        <end position="1490"/>
    </location>
</feature>
<organism evidence="3">
    <name type="scientific">Cryptomonas curvata</name>
    <dbReference type="NCBI Taxonomy" id="233186"/>
    <lineage>
        <taxon>Eukaryota</taxon>
        <taxon>Cryptophyceae</taxon>
        <taxon>Cryptomonadales</taxon>
        <taxon>Cryptomonadaceae</taxon>
        <taxon>Cryptomonas</taxon>
    </lineage>
</organism>
<dbReference type="SMART" id="SM00257">
    <property type="entry name" value="LysM"/>
    <property type="match status" value="2"/>
</dbReference>
<feature type="domain" description="LysM" evidence="2">
    <location>
        <begin position="1437"/>
        <end position="1481"/>
    </location>
</feature>
<dbReference type="EMBL" id="HBEZ01004435">
    <property type="protein sequence ID" value="CAD8624785.1"/>
    <property type="molecule type" value="Transcribed_RNA"/>
</dbReference>
<dbReference type="Pfam" id="PF01476">
    <property type="entry name" value="LysM"/>
    <property type="match status" value="1"/>
</dbReference>
<keyword evidence="1" id="KW-0732">Signal</keyword>
<dbReference type="PROSITE" id="PS51782">
    <property type="entry name" value="LYSM"/>
    <property type="match status" value="1"/>
</dbReference>
<reference evidence="3" key="1">
    <citation type="submission" date="2021-01" db="EMBL/GenBank/DDBJ databases">
        <authorList>
            <person name="Corre E."/>
            <person name="Pelletier E."/>
            <person name="Niang G."/>
            <person name="Scheremetjew M."/>
            <person name="Finn R."/>
            <person name="Kale V."/>
            <person name="Holt S."/>
            <person name="Cochrane G."/>
            <person name="Meng A."/>
            <person name="Brown T."/>
            <person name="Cohen L."/>
        </authorList>
    </citation>
    <scope>NUCLEOTIDE SEQUENCE</scope>
    <source>
        <strain evidence="3">CCAP979/52</strain>
    </source>
</reference>
<evidence type="ECO:0000259" key="2">
    <source>
        <dbReference type="PROSITE" id="PS51782"/>
    </source>
</evidence>
<gene>
    <name evidence="3" type="ORF">CCUR1050_LOCUS2461</name>
</gene>
<evidence type="ECO:0000256" key="1">
    <source>
        <dbReference type="SAM" id="SignalP"/>
    </source>
</evidence>
<dbReference type="InterPro" id="IPR036779">
    <property type="entry name" value="LysM_dom_sf"/>
</dbReference>
<accession>A0A7S0LWP0</accession>
<evidence type="ECO:0000313" key="3">
    <source>
        <dbReference type="EMBL" id="CAD8624785.1"/>
    </source>
</evidence>
<dbReference type="Gene3D" id="3.10.350.10">
    <property type="entry name" value="LysM domain"/>
    <property type="match status" value="1"/>
</dbReference>
<proteinExistence type="predicted"/>
<feature type="signal peptide" evidence="1">
    <location>
        <begin position="1"/>
        <end position="23"/>
    </location>
</feature>
<protein>
    <recommendedName>
        <fullName evidence="2">LysM domain-containing protein</fullName>
    </recommendedName>
</protein>
<dbReference type="InterPro" id="IPR018392">
    <property type="entry name" value="LysM"/>
</dbReference>
<name>A0A7S0LWP0_9CRYP</name>
<sequence length="1490" mass="160784">MVVIPGIVLANVLFVALPLHSWAANLSPTMQPLLGGTLSWSIDQNFADGGEFRRVSFQLTTAFEQSVSCDYNMDPIKCCPSSSVCEESQKTVESAAMFHGVLCVIPLKIGLVGDSYAFQGGTSDSACTYSTDVNSSNPVRFGLANAFTCIGKHDSNDVSSFSRKANNVNIATGVLTHTVTLEDDTEAIVAYLAGPQGTVIGWSQGILLPQCSGGITGENRNATQSCSYNTFDPQMRWGTRRDNAAGSAAARPSFHSVADVYWRQFSSIVKLSSQDPPGSGWTLGKQTPALETFVSVCAAADCTSTKPIQNFFSPTSLFPPVIEIAITARTRKVAQDPSRQAVGWYSAGASSFPAPITAMRFRTFDYDGNLMGVYNPSFDGKTQQNFSAKVFTGPLGGLDMKSCFGGGQDGKACSTSADCPLDGTCSASWQAQICSGGTSAGQSCSAEACPGNGTCSSNWNNGRLIFDFDRNSFNREGAFIKLDFSWLDNTTIAKVRSEDRNKTVPLWGRRFTQHVLGTVDLPFTDVDNPNNALGIDAPGDHILYPRNSTGVGLWWSNASAYTQHVFSSFGCDAGTANQPPQFISSIVDPVKSKDEAFSANYNCFWNLPCLIRVYAADFKMDNVGTELNQLSSDRVGIELAYGGRQSENGAQLTEVNALGEPYDASVPGCSGPISGGSRTGVRGCMLTLSTSSANPAQDVGKIVIKCFVAFDLSGGGAEWTSGQAKTCRSLPHCVKIKIDGRPPIFVAPTPGFDDLGQRVPPYSRDEMGRYVPDRTDVPACLGNPTKLVLTALGPDGGNIRIFAHDVDVDHRLYSDADYPYLVSGGVDNADFFRTDLGSNFPRTCGMMHGYGATRSGNNSRQTGIAAMKLVGRVKSIVSQYSDEIFPNPDVAQQSINYVLDIEQGNGIALRMLESCNGTGTDVNFPSCGEQLINLDQVICAYAYDDSRLRLGRWVGIRNPNGDDIPSWRRDHSNGDYASQQHCWRIVLQAPPTFVSDSRGGCSPTQCYSTPFAEDWFGNSNLINRLRGSQPPYRHIRVAVGAPFSVKLIAQDPNAKDSVYIYILEDTGVPLNMRVGPSTCIPRDESKGMCSSKDAIDPLNYFESRISENLNTNSSSYCSRASLTLTWAPTFNEAGKSFRICAVARDDSVSCQGIASGSTKRGWYGDSICYDLEVVKVDIFWTNVYDNFNIVEAYVGCKGIIQATAEDQSANPLLPGTKGNYQLVINISGSLPPGASLGAFQGPSTSVTQSVIWYPERGSEGLQYQICFSVTDTYSIAQSASQDGFCDSDLRACLISNSGTDCIGKQQCKPACSILRVARCRYCVAPGDSLSSIMRKISLDSNWLRLWALNGNEDMETNRVGIINPDLLDQSTGAPVSTISARALVSDGLSVPLSSRLPNPEFLGDGVIVNIPAESYTMAEKPVSDVILKERRRLYVGITYKAKAEDSLLYLAQRFRTTVKGILSLNFDLEGTSIQEGQEICVIPCSVSRGR</sequence>